<dbReference type="RefSeq" id="WP_013085724.1">
    <property type="nucleotide sequence ID" value="NC_014106.1"/>
</dbReference>
<dbReference type="GO" id="GO:0030115">
    <property type="term" value="C:S-layer"/>
    <property type="evidence" value="ECO:0007669"/>
    <property type="project" value="InterPro"/>
</dbReference>
<accession>D5H0T9</accession>
<name>D5H0T9_LACCS</name>
<dbReference type="GO" id="GO:0005199">
    <property type="term" value="F:structural constituent of cell wall"/>
    <property type="evidence" value="ECO:0007669"/>
    <property type="project" value="InterPro"/>
</dbReference>
<organism evidence="5 6">
    <name type="scientific">Lactobacillus crispatus (strain ST1)</name>
    <dbReference type="NCBI Taxonomy" id="748671"/>
    <lineage>
        <taxon>Bacteria</taxon>
        <taxon>Bacillati</taxon>
        <taxon>Bacillota</taxon>
        <taxon>Bacilli</taxon>
        <taxon>Lactobacillales</taxon>
        <taxon>Lactobacillaceae</taxon>
        <taxon>Lactobacillus</taxon>
    </lineage>
</organism>
<dbReference type="eggNOG" id="ENOG50300QQ">
    <property type="taxonomic scope" value="Bacteria"/>
</dbReference>
<proteinExistence type="predicted"/>
<dbReference type="InterPro" id="IPR004903">
    <property type="entry name" value="S-layer_prot"/>
</dbReference>
<evidence type="ECO:0000313" key="5">
    <source>
        <dbReference type="EMBL" id="CBL49624.1"/>
    </source>
</evidence>
<evidence type="ECO:0000259" key="2">
    <source>
        <dbReference type="Pfam" id="PF03217"/>
    </source>
</evidence>
<dbReference type="Proteomes" id="UP000002371">
    <property type="component" value="Chromosome"/>
</dbReference>
<dbReference type="Pfam" id="PF22797">
    <property type="entry name" value="SlpA_D2"/>
    <property type="match status" value="1"/>
</dbReference>
<gene>
    <name evidence="5" type="primary">slp2</name>
    <name evidence="5" type="ordered locus">LCRIS_00177</name>
</gene>
<feature type="domain" description="S-layer protein" evidence="4">
    <location>
        <begin position="239"/>
        <end position="354"/>
    </location>
</feature>
<dbReference type="Pfam" id="PF03217">
    <property type="entry name" value="SlpA"/>
    <property type="match status" value="2"/>
</dbReference>
<keyword evidence="1" id="KW-0732">Signal</keyword>
<dbReference type="Pfam" id="PF22796">
    <property type="entry name" value="SlpA_N"/>
    <property type="match status" value="1"/>
</dbReference>
<dbReference type="InterPro" id="IPR055005">
    <property type="entry name" value="SlpA_D2"/>
</dbReference>
<dbReference type="InterPro" id="IPR055006">
    <property type="entry name" value="SlpA_N"/>
</dbReference>
<dbReference type="PATRIC" id="fig|748671.3.peg.169"/>
<feature type="chain" id="PRO_5003073038" evidence="1">
    <location>
        <begin position="31"/>
        <end position="490"/>
    </location>
</feature>
<protein>
    <submittedName>
        <fullName evidence="5">S-layer protein</fullName>
    </submittedName>
</protein>
<reference key="2">
    <citation type="submission" date="2010-03" db="EMBL/GenBank/DDBJ databases">
        <title>Genome Sequence of Lactobacillus crispatus ST1.</title>
        <authorList>
            <person name="Ojala T."/>
            <person name="Kuparinen V."/>
            <person name="Koskinen J.P."/>
            <person name="Alatalo E."/>
            <person name="Holm L."/>
            <person name="Auvinen P."/>
            <person name="Edelman S."/>
            <person name="Westerlund-Wikstroem B."/>
            <person name="Korhonen T.K."/>
            <person name="Paulin L."/>
            <person name="Kankainen M."/>
        </authorList>
    </citation>
    <scope>NUCLEOTIDE SEQUENCE</scope>
    <source>
        <strain>ST1</strain>
    </source>
</reference>
<evidence type="ECO:0000259" key="4">
    <source>
        <dbReference type="Pfam" id="PF22797"/>
    </source>
</evidence>
<dbReference type="KEGG" id="lcr:LCRIS_00177"/>
<feature type="domain" description="S-layer protein C-terminal" evidence="2">
    <location>
        <begin position="358"/>
        <end position="423"/>
    </location>
</feature>
<evidence type="ECO:0000256" key="1">
    <source>
        <dbReference type="SAM" id="SignalP"/>
    </source>
</evidence>
<evidence type="ECO:0000313" key="6">
    <source>
        <dbReference type="Proteomes" id="UP000002371"/>
    </source>
</evidence>
<feature type="domain" description="S-layer protein C-terminal" evidence="2">
    <location>
        <begin position="424"/>
        <end position="488"/>
    </location>
</feature>
<dbReference type="PRINTS" id="PR01729">
    <property type="entry name" value="SURFACELAYER"/>
</dbReference>
<dbReference type="AlphaFoldDB" id="D5H0T9"/>
<feature type="signal peptide" evidence="1">
    <location>
        <begin position="1"/>
        <end position="30"/>
    </location>
</feature>
<reference evidence="5 6" key="1">
    <citation type="journal article" date="2010" name="J. Bacteriol.">
        <title>Genome sequence of Lactobacillus crispatus ST1.</title>
        <authorList>
            <person name="Ojala T."/>
            <person name="Kuparinen V."/>
            <person name="Koskinen J.P."/>
            <person name="Alatalo E."/>
            <person name="Holm L."/>
            <person name="Auvinen P."/>
            <person name="Edelman S."/>
            <person name="Westerlund-Wikstrom B."/>
            <person name="Korhonen T.K."/>
            <person name="Paulin L."/>
            <person name="Kankainen M."/>
        </authorList>
    </citation>
    <scope>NUCLEOTIDE SEQUENCE [LARGE SCALE GENOMIC DNA]</scope>
    <source>
        <strain evidence="5 6">ST1</strain>
    </source>
</reference>
<sequence length="490" mass="51864">MKKNLRIVSAAAAALLAVAPVAASAVSVNAADNTTVNATNSSSDYSHINLGGSDVTKYIANVNPSFTLNGALRKNNDNTNANAQAVAAGSLTGSITANVGGVTATANLIHGNHGAANIKVVSATNASTVIYDGTGDHESNPVKNFNAVVSGQKYVITVNSVGFNFGANNAGKKVTLALPKTADIKFTVAPNGWSIGNDGKTLTGSLDNNGTVNGIQLTETLTAFDAANTNNVVFYNIATGQQVNSGNTMVLADYNGQLNVNSLKSTIESNFKAFQRLTTASNSDQNGQENTNTFDNPPVVTTVDEIKDQLEKAGIKVNAADNFTAPHSFTVTVTAKSNVNGKTAQLPVTFTVANVAEPTVASQSKTIMHNAYFYKEDGTTRANNDKAKRYESVTVAMSTKKIGNKDFYEVIKDGKATGMYINADNIDGTKRTLKHNAYVYKTSKKRANKVVLKKGDTVVTYGGTYTFKNGKQYYKINNNTEKTYVKASNF</sequence>
<dbReference type="HOGENOM" id="CLU_027196_0_0_9"/>
<dbReference type="InterPro" id="IPR024968">
    <property type="entry name" value="SlpA_C_lactobacillus"/>
</dbReference>
<feature type="domain" description="S-layer protein N-terminal" evidence="3">
    <location>
        <begin position="77"/>
        <end position="213"/>
    </location>
</feature>
<dbReference type="EMBL" id="FN692037">
    <property type="protein sequence ID" value="CBL49624.1"/>
    <property type="molecule type" value="Genomic_DNA"/>
</dbReference>
<dbReference type="GO" id="GO:0009274">
    <property type="term" value="C:peptidoglycan-based cell wall"/>
    <property type="evidence" value="ECO:0007669"/>
    <property type="project" value="InterPro"/>
</dbReference>
<evidence type="ECO:0000259" key="3">
    <source>
        <dbReference type="Pfam" id="PF22796"/>
    </source>
</evidence>